<dbReference type="Gene3D" id="1.10.1900.20">
    <property type="entry name" value="Ribosomal protein L20"/>
    <property type="match status" value="1"/>
</dbReference>
<comment type="similarity">
    <text evidence="1">Belongs to the bacterial ribosomal protein bL20 family.</text>
</comment>
<keyword evidence="3" id="KW-0687">Ribonucleoprotein</keyword>
<dbReference type="GO" id="GO:0003735">
    <property type="term" value="F:structural constituent of ribosome"/>
    <property type="evidence" value="ECO:0007669"/>
    <property type="project" value="InterPro"/>
</dbReference>
<protein>
    <recommendedName>
        <fullName evidence="6">39S ribosomal protein L20, mitochondrial</fullName>
    </recommendedName>
</protein>
<keyword evidence="2" id="KW-0689">Ribosomal protein</keyword>
<evidence type="ECO:0000256" key="1">
    <source>
        <dbReference type="ARBA" id="ARBA00007698"/>
    </source>
</evidence>
<dbReference type="InterPro" id="IPR005813">
    <property type="entry name" value="Ribosomal_bL20"/>
</dbReference>
<name>A0AAV6UK27_9ARAC</name>
<sequence length="148" mass="16937">MVFLSMVNFIKRSGFDPSIKKQRILKLTAKYYGRKRNCYSVAIKFLQKALRYTTASRKIKPQYVAELRKTRIDAAAAEHGTSGLSLAHNLIKCRVSLDNVILQDLAIWEPQTFKCLTDLAKYKEKLEANPQKAERLKFPEGVITKGML</sequence>
<dbReference type="GO" id="GO:0006412">
    <property type="term" value="P:translation"/>
    <property type="evidence" value="ECO:0007669"/>
    <property type="project" value="InterPro"/>
</dbReference>
<dbReference type="SUPFAM" id="SSF74731">
    <property type="entry name" value="Ribosomal protein L20"/>
    <property type="match status" value="1"/>
</dbReference>
<accession>A0AAV6UK27</accession>
<comment type="caution">
    <text evidence="4">The sequence shown here is derived from an EMBL/GenBank/DDBJ whole genome shotgun (WGS) entry which is preliminary data.</text>
</comment>
<evidence type="ECO:0000313" key="4">
    <source>
        <dbReference type="EMBL" id="KAG8183646.1"/>
    </source>
</evidence>
<reference evidence="4 5" key="1">
    <citation type="journal article" date="2022" name="Nat. Ecol. Evol.">
        <title>A masculinizing supergene underlies an exaggerated male reproductive morph in a spider.</title>
        <authorList>
            <person name="Hendrickx F."/>
            <person name="De Corte Z."/>
            <person name="Sonet G."/>
            <person name="Van Belleghem S.M."/>
            <person name="Kostlbacher S."/>
            <person name="Vangestel C."/>
        </authorList>
    </citation>
    <scope>NUCLEOTIDE SEQUENCE [LARGE SCALE GENOMIC DNA]</scope>
    <source>
        <strain evidence="4">W744_W776</strain>
    </source>
</reference>
<dbReference type="PANTHER" id="PTHR10986">
    <property type="entry name" value="39S RIBOSOMAL PROTEIN L20"/>
    <property type="match status" value="1"/>
</dbReference>
<dbReference type="Proteomes" id="UP000827092">
    <property type="component" value="Unassembled WGS sequence"/>
</dbReference>
<dbReference type="InterPro" id="IPR035566">
    <property type="entry name" value="Ribosomal_protein_bL20_C"/>
</dbReference>
<gene>
    <name evidence="4" type="ORF">JTE90_005633</name>
</gene>
<evidence type="ECO:0000313" key="5">
    <source>
        <dbReference type="Proteomes" id="UP000827092"/>
    </source>
</evidence>
<dbReference type="AlphaFoldDB" id="A0AAV6UK27"/>
<proteinExistence type="inferred from homology"/>
<evidence type="ECO:0000256" key="2">
    <source>
        <dbReference type="ARBA" id="ARBA00022980"/>
    </source>
</evidence>
<organism evidence="4 5">
    <name type="scientific">Oedothorax gibbosus</name>
    <dbReference type="NCBI Taxonomy" id="931172"/>
    <lineage>
        <taxon>Eukaryota</taxon>
        <taxon>Metazoa</taxon>
        <taxon>Ecdysozoa</taxon>
        <taxon>Arthropoda</taxon>
        <taxon>Chelicerata</taxon>
        <taxon>Arachnida</taxon>
        <taxon>Araneae</taxon>
        <taxon>Araneomorphae</taxon>
        <taxon>Entelegynae</taxon>
        <taxon>Araneoidea</taxon>
        <taxon>Linyphiidae</taxon>
        <taxon>Erigoninae</taxon>
        <taxon>Oedothorax</taxon>
    </lineage>
</organism>
<evidence type="ECO:0008006" key="6">
    <source>
        <dbReference type="Google" id="ProtNLM"/>
    </source>
</evidence>
<dbReference type="Pfam" id="PF00453">
    <property type="entry name" value="Ribosomal_L20"/>
    <property type="match status" value="1"/>
</dbReference>
<dbReference type="PRINTS" id="PR00062">
    <property type="entry name" value="RIBOSOMALL20"/>
</dbReference>
<dbReference type="GO" id="GO:1990904">
    <property type="term" value="C:ribonucleoprotein complex"/>
    <property type="evidence" value="ECO:0007669"/>
    <property type="project" value="UniProtKB-KW"/>
</dbReference>
<keyword evidence="5" id="KW-1185">Reference proteome</keyword>
<dbReference type="EMBL" id="JAFNEN010000412">
    <property type="protein sequence ID" value="KAG8183646.1"/>
    <property type="molecule type" value="Genomic_DNA"/>
</dbReference>
<dbReference type="GO" id="GO:0019843">
    <property type="term" value="F:rRNA binding"/>
    <property type="evidence" value="ECO:0007669"/>
    <property type="project" value="InterPro"/>
</dbReference>
<dbReference type="GO" id="GO:0005840">
    <property type="term" value="C:ribosome"/>
    <property type="evidence" value="ECO:0007669"/>
    <property type="project" value="UniProtKB-KW"/>
</dbReference>
<dbReference type="Gene3D" id="6.10.160.10">
    <property type="match status" value="1"/>
</dbReference>
<evidence type="ECO:0000256" key="3">
    <source>
        <dbReference type="ARBA" id="ARBA00023274"/>
    </source>
</evidence>